<sequence length="340" mass="37445">MIGRPDPEMRRYEMTRRNYVLSYTTPGASGLWDPEIVLGYGVTELAVPEPFGSDGETSSLSLKFANNLHLSPRSVIAVGTDVYRDRASYAEPDTSEVREQITNVGAFAQARLQPLDPLRLSAGLRADRQEFEGLDGTEFDDSGLSGNVSIAYDITDALTLTAAASNVWGGITLAENFILNPAWEYDPIDPVRARSQTVGFVYETGPFSLDGRVFRTDFDNAREASWRGGPSETIDFRSEGYSLGAGYRWAQGFARLSYTDSEISVDGDSTSSYTIRAHGAPLGRIFNLELAYWLAPIDVMLGGTLEAALKIKIPWTPARPLEAYEVVNVYAEYRRAGWMG</sequence>
<dbReference type="InterPro" id="IPR000531">
    <property type="entry name" value="Beta-barrel_TonB"/>
</dbReference>
<evidence type="ECO:0000256" key="5">
    <source>
        <dbReference type="ARBA" id="ARBA00022692"/>
    </source>
</evidence>
<proteinExistence type="inferred from homology"/>
<evidence type="ECO:0000256" key="2">
    <source>
        <dbReference type="ARBA" id="ARBA00009810"/>
    </source>
</evidence>
<dbReference type="GO" id="GO:0044718">
    <property type="term" value="P:siderophore transmembrane transport"/>
    <property type="evidence" value="ECO:0007669"/>
    <property type="project" value="TreeGrafter"/>
</dbReference>
<comment type="subcellular location">
    <subcellularLocation>
        <location evidence="1">Cell outer membrane</location>
        <topology evidence="1">Multi-pass membrane protein</topology>
    </subcellularLocation>
</comment>
<dbReference type="PANTHER" id="PTHR30069:SF41">
    <property type="entry name" value="HEME_HEMOPEXIN UTILIZATION PROTEIN C"/>
    <property type="match status" value="1"/>
</dbReference>
<evidence type="ECO:0000256" key="4">
    <source>
        <dbReference type="ARBA" id="ARBA00022452"/>
    </source>
</evidence>
<comment type="caution">
    <text evidence="10">The sequence shown here is derived from an EMBL/GenBank/DDBJ whole genome shotgun (WGS) entry which is preliminary data.</text>
</comment>
<feature type="domain" description="TonB-dependent receptor-like beta-barrel" evidence="9">
    <location>
        <begin position="51"/>
        <end position="334"/>
    </location>
</feature>
<dbReference type="InterPro" id="IPR036942">
    <property type="entry name" value="Beta-barrel_TonB_sf"/>
</dbReference>
<evidence type="ECO:0000256" key="8">
    <source>
        <dbReference type="ARBA" id="ARBA00023237"/>
    </source>
</evidence>
<dbReference type="InterPro" id="IPR039426">
    <property type="entry name" value="TonB-dep_rcpt-like"/>
</dbReference>
<dbReference type="Gene3D" id="2.40.170.20">
    <property type="entry name" value="TonB-dependent receptor, beta-barrel domain"/>
    <property type="match status" value="1"/>
</dbReference>
<dbReference type="Pfam" id="PF00593">
    <property type="entry name" value="TonB_dep_Rec_b-barrel"/>
    <property type="match status" value="1"/>
</dbReference>
<keyword evidence="4" id="KW-1134">Transmembrane beta strand</keyword>
<dbReference type="AlphaFoldDB" id="A0A3E0WND9"/>
<dbReference type="EMBL" id="NFZW01000020">
    <property type="protein sequence ID" value="RFA33567.1"/>
    <property type="molecule type" value="Genomic_DNA"/>
</dbReference>
<dbReference type="Proteomes" id="UP000256763">
    <property type="component" value="Unassembled WGS sequence"/>
</dbReference>
<evidence type="ECO:0000256" key="3">
    <source>
        <dbReference type="ARBA" id="ARBA00022448"/>
    </source>
</evidence>
<organism evidence="10 11">
    <name type="scientific">Alkalilimnicola ehrlichii</name>
    <dbReference type="NCBI Taxonomy" id="351052"/>
    <lineage>
        <taxon>Bacteria</taxon>
        <taxon>Pseudomonadati</taxon>
        <taxon>Pseudomonadota</taxon>
        <taxon>Gammaproteobacteria</taxon>
        <taxon>Chromatiales</taxon>
        <taxon>Ectothiorhodospiraceae</taxon>
        <taxon>Alkalilimnicola</taxon>
    </lineage>
</organism>
<evidence type="ECO:0000256" key="1">
    <source>
        <dbReference type="ARBA" id="ARBA00004571"/>
    </source>
</evidence>
<reference evidence="11" key="1">
    <citation type="submission" date="2017-05" db="EMBL/GenBank/DDBJ databases">
        <authorList>
            <person name="Sharma S."/>
            <person name="Sidhu C."/>
            <person name="Pinnaka A.K."/>
        </authorList>
    </citation>
    <scope>NUCLEOTIDE SEQUENCE [LARGE SCALE GENOMIC DNA]</scope>
    <source>
        <strain evidence="11">AK93</strain>
    </source>
</reference>
<dbReference type="SUPFAM" id="SSF56935">
    <property type="entry name" value="Porins"/>
    <property type="match status" value="1"/>
</dbReference>
<dbReference type="GO" id="GO:0015344">
    <property type="term" value="F:siderophore uptake transmembrane transporter activity"/>
    <property type="evidence" value="ECO:0007669"/>
    <property type="project" value="TreeGrafter"/>
</dbReference>
<name>A0A3E0WND9_9GAMM</name>
<keyword evidence="7" id="KW-0472">Membrane</keyword>
<gene>
    <name evidence="10" type="ORF">CAL65_17080</name>
</gene>
<evidence type="ECO:0000313" key="11">
    <source>
        <dbReference type="Proteomes" id="UP000256763"/>
    </source>
</evidence>
<protein>
    <recommendedName>
        <fullName evidence="9">TonB-dependent receptor-like beta-barrel domain-containing protein</fullName>
    </recommendedName>
</protein>
<evidence type="ECO:0000313" key="10">
    <source>
        <dbReference type="EMBL" id="RFA33567.1"/>
    </source>
</evidence>
<evidence type="ECO:0000256" key="6">
    <source>
        <dbReference type="ARBA" id="ARBA00023077"/>
    </source>
</evidence>
<dbReference type="GO" id="GO:0009279">
    <property type="term" value="C:cell outer membrane"/>
    <property type="evidence" value="ECO:0007669"/>
    <property type="project" value="UniProtKB-SubCell"/>
</dbReference>
<comment type="similarity">
    <text evidence="2">Belongs to the TonB-dependent receptor family.</text>
</comment>
<keyword evidence="11" id="KW-1185">Reference proteome</keyword>
<keyword evidence="5" id="KW-0812">Transmembrane</keyword>
<dbReference type="PANTHER" id="PTHR30069">
    <property type="entry name" value="TONB-DEPENDENT OUTER MEMBRANE RECEPTOR"/>
    <property type="match status" value="1"/>
</dbReference>
<keyword evidence="6" id="KW-0798">TonB box</keyword>
<keyword evidence="3" id="KW-0813">Transport</keyword>
<accession>A0A3E0WND9</accession>
<evidence type="ECO:0000256" key="7">
    <source>
        <dbReference type="ARBA" id="ARBA00023136"/>
    </source>
</evidence>
<keyword evidence="8" id="KW-0998">Cell outer membrane</keyword>
<evidence type="ECO:0000259" key="9">
    <source>
        <dbReference type="Pfam" id="PF00593"/>
    </source>
</evidence>